<proteinExistence type="predicted"/>
<organism evidence="1 2">
    <name type="scientific">Auriscalpium vulgare</name>
    <dbReference type="NCBI Taxonomy" id="40419"/>
    <lineage>
        <taxon>Eukaryota</taxon>
        <taxon>Fungi</taxon>
        <taxon>Dikarya</taxon>
        <taxon>Basidiomycota</taxon>
        <taxon>Agaricomycotina</taxon>
        <taxon>Agaricomycetes</taxon>
        <taxon>Russulales</taxon>
        <taxon>Auriscalpiaceae</taxon>
        <taxon>Auriscalpium</taxon>
    </lineage>
</organism>
<comment type="caution">
    <text evidence="1">The sequence shown here is derived from an EMBL/GenBank/DDBJ whole genome shotgun (WGS) entry which is preliminary data.</text>
</comment>
<reference evidence="1" key="1">
    <citation type="submission" date="2021-02" db="EMBL/GenBank/DDBJ databases">
        <authorList>
            <consortium name="DOE Joint Genome Institute"/>
            <person name="Ahrendt S."/>
            <person name="Looney B.P."/>
            <person name="Miyauchi S."/>
            <person name="Morin E."/>
            <person name="Drula E."/>
            <person name="Courty P.E."/>
            <person name="Chicoki N."/>
            <person name="Fauchery L."/>
            <person name="Kohler A."/>
            <person name="Kuo A."/>
            <person name="Labutti K."/>
            <person name="Pangilinan J."/>
            <person name="Lipzen A."/>
            <person name="Riley R."/>
            <person name="Andreopoulos W."/>
            <person name="He G."/>
            <person name="Johnson J."/>
            <person name="Barry K.W."/>
            <person name="Grigoriev I.V."/>
            <person name="Nagy L."/>
            <person name="Hibbett D."/>
            <person name="Henrissat B."/>
            <person name="Matheny P.B."/>
            <person name="Labbe J."/>
            <person name="Martin F."/>
        </authorList>
    </citation>
    <scope>NUCLEOTIDE SEQUENCE</scope>
    <source>
        <strain evidence="1">FP105234-sp</strain>
    </source>
</reference>
<evidence type="ECO:0000313" key="2">
    <source>
        <dbReference type="Proteomes" id="UP000814033"/>
    </source>
</evidence>
<dbReference type="EMBL" id="MU276018">
    <property type="protein sequence ID" value="KAI0043431.1"/>
    <property type="molecule type" value="Genomic_DNA"/>
</dbReference>
<sequence>MALHNFAQVAHGPILIGTIFNTVLYGISIAQTFMYFQTYKNDRLWMKLVVLFVFVADTLNSVFDIEYTYNSLVNHYNDPGAIQKANWVFATDPAMTAIIGTVVQLFFSWRVHVLTHSNLAVGILVVGAIISGLGGVATSIAIGMVPMWLDFQKFKIPVIVWLTVSALVDSSITAILVWHLRGHKRGFKASDDILDRIIRLTVQTGMITSIWAIVDLAVYLSIPTGVHLIFNFALSKLYSNSLLSSLNSRGGWKYGTQSGEESSSAGNRRPDVLTFGSSAVRPEVFIDVESHEMAHADETEDKKTLTGSTPPPPRPARSPRPTSAMSAMSKV</sequence>
<reference evidence="1" key="2">
    <citation type="journal article" date="2022" name="New Phytol.">
        <title>Evolutionary transition to the ectomycorrhizal habit in the genomes of a hyperdiverse lineage of mushroom-forming fungi.</title>
        <authorList>
            <person name="Looney B."/>
            <person name="Miyauchi S."/>
            <person name="Morin E."/>
            <person name="Drula E."/>
            <person name="Courty P.E."/>
            <person name="Kohler A."/>
            <person name="Kuo A."/>
            <person name="LaButti K."/>
            <person name="Pangilinan J."/>
            <person name="Lipzen A."/>
            <person name="Riley R."/>
            <person name="Andreopoulos W."/>
            <person name="He G."/>
            <person name="Johnson J."/>
            <person name="Nolan M."/>
            <person name="Tritt A."/>
            <person name="Barry K.W."/>
            <person name="Grigoriev I.V."/>
            <person name="Nagy L.G."/>
            <person name="Hibbett D."/>
            <person name="Henrissat B."/>
            <person name="Matheny P.B."/>
            <person name="Labbe J."/>
            <person name="Martin F.M."/>
        </authorList>
    </citation>
    <scope>NUCLEOTIDE SEQUENCE</scope>
    <source>
        <strain evidence="1">FP105234-sp</strain>
    </source>
</reference>
<evidence type="ECO:0000313" key="1">
    <source>
        <dbReference type="EMBL" id="KAI0043431.1"/>
    </source>
</evidence>
<keyword evidence="2" id="KW-1185">Reference proteome</keyword>
<protein>
    <submittedName>
        <fullName evidence="1">Uncharacterized protein</fullName>
    </submittedName>
</protein>
<dbReference type="Proteomes" id="UP000814033">
    <property type="component" value="Unassembled WGS sequence"/>
</dbReference>
<name>A0ACB8RI98_9AGAM</name>
<gene>
    <name evidence="1" type="ORF">FA95DRAFT_399951</name>
</gene>
<accession>A0ACB8RI98</accession>